<comment type="similarity">
    <text evidence="2">Belongs to the GSP J family.</text>
</comment>
<keyword evidence="6" id="KW-0997">Cell inner membrane</keyword>
<dbReference type="GO" id="GO:0015627">
    <property type="term" value="C:type II protein secretion system complex"/>
    <property type="evidence" value="ECO:0007669"/>
    <property type="project" value="InterPro"/>
</dbReference>
<dbReference type="NCBIfam" id="TIGR01711">
    <property type="entry name" value="gspJ"/>
    <property type="match status" value="1"/>
</dbReference>
<dbReference type="PANTHER" id="PTHR39583:SF2">
    <property type="entry name" value="TYPE II SECRETION SYSTEM PROTEIN J"/>
    <property type="match status" value="1"/>
</dbReference>
<dbReference type="EMBL" id="CP095328">
    <property type="protein sequence ID" value="XAG43519.1"/>
    <property type="molecule type" value="Genomic_DNA"/>
</dbReference>
<organism evidence="12">
    <name type="scientific">Aeromonas sp. 19NY04SH05-1</name>
    <dbReference type="NCBI Taxonomy" id="2920537"/>
    <lineage>
        <taxon>Bacteria</taxon>
        <taxon>Pseudomonadati</taxon>
        <taxon>Pseudomonadota</taxon>
        <taxon>Gammaproteobacteria</taxon>
        <taxon>Aeromonadales</taxon>
        <taxon>Aeromonadaceae</taxon>
        <taxon>Aeromonas</taxon>
    </lineage>
</organism>
<feature type="transmembrane region" description="Helical" evidence="11">
    <location>
        <begin position="12"/>
        <end position="33"/>
    </location>
</feature>
<dbReference type="RefSeq" id="WP_338612497.1">
    <property type="nucleotide sequence ID" value="NZ_CP095328.1"/>
</dbReference>
<dbReference type="PROSITE" id="PS00409">
    <property type="entry name" value="PROKAR_NTER_METHYL"/>
    <property type="match status" value="1"/>
</dbReference>
<evidence type="ECO:0000313" key="12">
    <source>
        <dbReference type="EMBL" id="XAG43519.1"/>
    </source>
</evidence>
<evidence type="ECO:0000256" key="4">
    <source>
        <dbReference type="ARBA" id="ARBA00022475"/>
    </source>
</evidence>
<gene>
    <name evidence="12" type="primary">gspJ</name>
    <name evidence="12" type="ORF">MRK42_15270</name>
</gene>
<evidence type="ECO:0000256" key="7">
    <source>
        <dbReference type="ARBA" id="ARBA00022692"/>
    </source>
</evidence>
<comment type="subcellular location">
    <subcellularLocation>
        <location evidence="1">Cell inner membrane</location>
        <topology evidence="1">Single-pass membrane protein</topology>
    </subcellularLocation>
</comment>
<evidence type="ECO:0000256" key="9">
    <source>
        <dbReference type="ARBA" id="ARBA00023136"/>
    </source>
</evidence>
<dbReference type="NCBIfam" id="TIGR02532">
    <property type="entry name" value="IV_pilin_GFxxxE"/>
    <property type="match status" value="1"/>
</dbReference>
<dbReference type="InterPro" id="IPR012902">
    <property type="entry name" value="N_methyl_site"/>
</dbReference>
<keyword evidence="7 11" id="KW-0812">Transmembrane</keyword>
<accession>A0AAU6TFC1</accession>
<feature type="compositionally biased region" description="Low complexity" evidence="10">
    <location>
        <begin position="208"/>
        <end position="222"/>
    </location>
</feature>
<dbReference type="InterPro" id="IPR051621">
    <property type="entry name" value="T2SS_protein_J"/>
</dbReference>
<dbReference type="Pfam" id="PF11612">
    <property type="entry name" value="T2SSJ"/>
    <property type="match status" value="1"/>
</dbReference>
<reference evidence="12" key="1">
    <citation type="submission" date="2022-03" db="EMBL/GenBank/DDBJ databases">
        <title>Sea Food Isolates.</title>
        <authorList>
            <person name="Li C."/>
        </authorList>
    </citation>
    <scope>NUCLEOTIDE SEQUENCE</scope>
    <source>
        <strain evidence="12">19NY04SH05-1</strain>
    </source>
</reference>
<name>A0AAU6TFC1_9GAMM</name>
<dbReference type="PANTHER" id="PTHR39583">
    <property type="entry name" value="TYPE II SECRETION SYSTEM PROTEIN J-RELATED"/>
    <property type="match status" value="1"/>
</dbReference>
<evidence type="ECO:0000256" key="1">
    <source>
        <dbReference type="ARBA" id="ARBA00004377"/>
    </source>
</evidence>
<evidence type="ECO:0000256" key="5">
    <source>
        <dbReference type="ARBA" id="ARBA00022481"/>
    </source>
</evidence>
<dbReference type="AlphaFoldDB" id="A0AAU6TFC1"/>
<dbReference type="GO" id="GO:0005886">
    <property type="term" value="C:plasma membrane"/>
    <property type="evidence" value="ECO:0007669"/>
    <property type="project" value="UniProtKB-SubCell"/>
</dbReference>
<evidence type="ECO:0000256" key="10">
    <source>
        <dbReference type="SAM" id="MobiDB-lite"/>
    </source>
</evidence>
<keyword evidence="5" id="KW-0488">Methylation</keyword>
<dbReference type="Gene3D" id="3.10.610.10">
    <property type="entry name" value="GSPII I/J protein-like"/>
    <property type="match status" value="1"/>
</dbReference>
<sequence>MRHRPRHAGFTLLEMLVAIAIFATLSLGAYQVLQGVLTSDEVAKRKEARLYELQLAFTLLERDVTQMVPRSGRIEGESNKVLLAASRFGQQSDDWGMAFMRGGWLNPDGMLPRSQLQRVGWRLKDQTLERLSYLYPDPVIGSEPRIQPVLKGVTALRLYFYDQGRWREEWTQRSVLPYGLAVELDLEDYGTIRRQFLIGAGGQRYEENSQSQDNPDSNNGNNTGNGGTDQGGTTDNNGGSVNDNQSGVTPNEG</sequence>
<keyword evidence="4" id="KW-1003">Cell membrane</keyword>
<evidence type="ECO:0000256" key="8">
    <source>
        <dbReference type="ARBA" id="ARBA00022989"/>
    </source>
</evidence>
<feature type="region of interest" description="Disordered" evidence="10">
    <location>
        <begin position="203"/>
        <end position="253"/>
    </location>
</feature>
<dbReference type="SUPFAM" id="SSF54523">
    <property type="entry name" value="Pili subunits"/>
    <property type="match status" value="1"/>
</dbReference>
<dbReference type="Pfam" id="PF07963">
    <property type="entry name" value="N_methyl"/>
    <property type="match status" value="1"/>
</dbReference>
<feature type="compositionally biased region" description="Low complexity" evidence="10">
    <location>
        <begin position="231"/>
        <end position="240"/>
    </location>
</feature>
<feature type="compositionally biased region" description="Polar residues" evidence="10">
    <location>
        <begin position="241"/>
        <end position="253"/>
    </location>
</feature>
<evidence type="ECO:0000256" key="6">
    <source>
        <dbReference type="ARBA" id="ARBA00022519"/>
    </source>
</evidence>
<proteinExistence type="inferred from homology"/>
<evidence type="ECO:0000256" key="11">
    <source>
        <dbReference type="SAM" id="Phobius"/>
    </source>
</evidence>
<dbReference type="InterPro" id="IPR045584">
    <property type="entry name" value="Pilin-like"/>
</dbReference>
<dbReference type="GO" id="GO:0015628">
    <property type="term" value="P:protein secretion by the type II secretion system"/>
    <property type="evidence" value="ECO:0007669"/>
    <property type="project" value="InterPro"/>
</dbReference>
<keyword evidence="8 11" id="KW-1133">Transmembrane helix</keyword>
<protein>
    <recommendedName>
        <fullName evidence="3">Type II secretion system protein J</fullName>
    </recommendedName>
</protein>
<keyword evidence="9 11" id="KW-0472">Membrane</keyword>
<evidence type="ECO:0000256" key="2">
    <source>
        <dbReference type="ARBA" id="ARBA00011084"/>
    </source>
</evidence>
<dbReference type="InterPro" id="IPR010055">
    <property type="entry name" value="T2SS_protein-GspJ"/>
</dbReference>
<dbReference type="Gene3D" id="2.10.70.20">
    <property type="entry name" value="gspk-gspi-gspj complex like domains"/>
    <property type="match status" value="1"/>
</dbReference>
<evidence type="ECO:0000256" key="3">
    <source>
        <dbReference type="ARBA" id="ARBA00021539"/>
    </source>
</evidence>